<comment type="caution">
    <text evidence="4">The sequence shown here is derived from an EMBL/GenBank/DDBJ whole genome shotgun (WGS) entry which is preliminary data.</text>
</comment>
<dbReference type="PANTHER" id="PTHR37815:SF3">
    <property type="entry name" value="UPF0397 PROTEIN SPR0429"/>
    <property type="match status" value="1"/>
</dbReference>
<feature type="transmembrane region" description="Helical" evidence="3">
    <location>
        <begin position="144"/>
        <end position="161"/>
    </location>
</feature>
<proteinExistence type="predicted"/>
<feature type="transmembrane region" description="Helical" evidence="3">
    <location>
        <begin position="73"/>
        <end position="95"/>
    </location>
</feature>
<dbReference type="OrthoDB" id="411368at2"/>
<dbReference type="Pfam" id="PF07155">
    <property type="entry name" value="ECF-ribofla_trS"/>
    <property type="match status" value="1"/>
</dbReference>
<evidence type="ECO:0000256" key="1">
    <source>
        <dbReference type="ARBA" id="ARBA00022692"/>
    </source>
</evidence>
<name>A0A6I0F8N3_9FIRM</name>
<dbReference type="InterPro" id="IPR009825">
    <property type="entry name" value="ECF_substrate-spec-like"/>
</dbReference>
<feature type="transmembrane region" description="Helical" evidence="3">
    <location>
        <begin position="6"/>
        <end position="28"/>
    </location>
</feature>
<evidence type="ECO:0000313" key="4">
    <source>
        <dbReference type="EMBL" id="KAB3531638.1"/>
    </source>
</evidence>
<dbReference type="Gene3D" id="1.10.1760.20">
    <property type="match status" value="1"/>
</dbReference>
<dbReference type="AlphaFoldDB" id="A0A6I0F8N3"/>
<dbReference type="RefSeq" id="WP_151861985.1">
    <property type="nucleotide sequence ID" value="NZ_WBZC01000056.1"/>
</dbReference>
<sequence length="174" mass="18226">MRNESLQNLTIIGLLTALIAVSTMIITIPIPATEGFIHLGDSMIFLAAILFGSKKAGLSAGIGSAMADVLLGYTHWALPTLIIKGLMGYGVGVIANQENDNILNTRNIIALTFGALCMVTGYFFTGAALKGSFAVALASVPANLIQGFGGAILFLPLGIALKRTKIIDKYAIKQ</sequence>
<dbReference type="GO" id="GO:0016020">
    <property type="term" value="C:membrane"/>
    <property type="evidence" value="ECO:0007669"/>
    <property type="project" value="InterPro"/>
</dbReference>
<dbReference type="EMBL" id="WBZC01000056">
    <property type="protein sequence ID" value="KAB3531638.1"/>
    <property type="molecule type" value="Genomic_DNA"/>
</dbReference>
<keyword evidence="2 3" id="KW-1133">Transmembrane helix</keyword>
<evidence type="ECO:0000313" key="5">
    <source>
        <dbReference type="Proteomes" id="UP000432715"/>
    </source>
</evidence>
<dbReference type="Proteomes" id="UP000432715">
    <property type="component" value="Unassembled WGS sequence"/>
</dbReference>
<keyword evidence="5" id="KW-1185">Reference proteome</keyword>
<evidence type="ECO:0000256" key="3">
    <source>
        <dbReference type="SAM" id="Phobius"/>
    </source>
</evidence>
<keyword evidence="1 3" id="KW-0812">Transmembrane</keyword>
<reference evidence="4 5" key="1">
    <citation type="submission" date="2019-10" db="EMBL/GenBank/DDBJ databases">
        <title>Alkaliphilus serpentinus sp. nov. and Alkaliphilus pronyensis sp. nov., two novel anaerobic alkaliphilic species isolated from the serpentinized-hosted hydrothermal field of the Prony Bay (New Caledonia).</title>
        <authorList>
            <person name="Postec A."/>
        </authorList>
    </citation>
    <scope>NUCLEOTIDE SEQUENCE [LARGE SCALE GENOMIC DNA]</scope>
    <source>
        <strain evidence="4 5">LacV</strain>
    </source>
</reference>
<organism evidence="4 5">
    <name type="scientific">Alkaliphilus pronyensis</name>
    <dbReference type="NCBI Taxonomy" id="1482732"/>
    <lineage>
        <taxon>Bacteria</taxon>
        <taxon>Bacillati</taxon>
        <taxon>Bacillota</taxon>
        <taxon>Clostridia</taxon>
        <taxon>Peptostreptococcales</taxon>
        <taxon>Natronincolaceae</taxon>
        <taxon>Alkaliphilus</taxon>
    </lineage>
</organism>
<keyword evidence="3" id="KW-0472">Membrane</keyword>
<protein>
    <submittedName>
        <fullName evidence="4">ECF transporter S component</fullName>
    </submittedName>
</protein>
<feature type="transmembrane region" description="Helical" evidence="3">
    <location>
        <begin position="107"/>
        <end position="124"/>
    </location>
</feature>
<evidence type="ECO:0000256" key="2">
    <source>
        <dbReference type="ARBA" id="ARBA00022989"/>
    </source>
</evidence>
<gene>
    <name evidence="4" type="ORF">F8154_12660</name>
</gene>
<accession>A0A6I0F8N3</accession>
<dbReference type="PANTHER" id="PTHR37815">
    <property type="entry name" value="UPF0397 PROTEIN BC_2624-RELATED"/>
    <property type="match status" value="1"/>
</dbReference>